<feature type="transmembrane region" description="Helical" evidence="7">
    <location>
        <begin position="91"/>
        <end position="114"/>
    </location>
</feature>
<feature type="transmembrane region" description="Helical" evidence="7">
    <location>
        <begin position="12"/>
        <end position="34"/>
    </location>
</feature>
<gene>
    <name evidence="8" type="ORF">AMS69_08435</name>
</gene>
<dbReference type="Proteomes" id="UP000037729">
    <property type="component" value="Unassembled WGS sequence"/>
</dbReference>
<dbReference type="InterPro" id="IPR050367">
    <property type="entry name" value="APC_superfamily"/>
</dbReference>
<dbReference type="AlphaFoldDB" id="A0A0N0U9K7"/>
<feature type="transmembrane region" description="Helical" evidence="7">
    <location>
        <begin position="214"/>
        <end position="241"/>
    </location>
</feature>
<organism evidence="8 9">
    <name type="scientific">Haloarcula rubripromontorii</name>
    <dbReference type="NCBI Taxonomy" id="1705562"/>
    <lineage>
        <taxon>Archaea</taxon>
        <taxon>Methanobacteriati</taxon>
        <taxon>Methanobacteriota</taxon>
        <taxon>Stenosarchaea group</taxon>
        <taxon>Halobacteria</taxon>
        <taxon>Halobacteriales</taxon>
        <taxon>Haloarculaceae</taxon>
        <taxon>Haloarcula</taxon>
    </lineage>
</organism>
<feature type="transmembrane region" description="Helical" evidence="7">
    <location>
        <begin position="40"/>
        <end position="58"/>
    </location>
</feature>
<evidence type="ECO:0000256" key="1">
    <source>
        <dbReference type="ARBA" id="ARBA00004651"/>
    </source>
</evidence>
<feature type="transmembrane region" description="Helical" evidence="7">
    <location>
        <begin position="261"/>
        <end position="287"/>
    </location>
</feature>
<comment type="subcellular location">
    <subcellularLocation>
        <location evidence="1">Cell membrane</location>
        <topology evidence="1">Multi-pass membrane protein</topology>
    </subcellularLocation>
</comment>
<evidence type="ECO:0000313" key="8">
    <source>
        <dbReference type="EMBL" id="KOX93933.1"/>
    </source>
</evidence>
<dbReference type="STRING" id="1705562.AMS69_08435"/>
<dbReference type="Pfam" id="PF13520">
    <property type="entry name" value="AA_permease_2"/>
    <property type="match status" value="1"/>
</dbReference>
<keyword evidence="2" id="KW-1003">Cell membrane</keyword>
<feature type="transmembrane region" description="Helical" evidence="7">
    <location>
        <begin position="145"/>
        <end position="163"/>
    </location>
</feature>
<keyword evidence="4 7" id="KW-1133">Transmembrane helix</keyword>
<dbReference type="PANTHER" id="PTHR42770">
    <property type="entry name" value="AMINO ACID TRANSPORTER-RELATED"/>
    <property type="match status" value="1"/>
</dbReference>
<feature type="transmembrane region" description="Helical" evidence="7">
    <location>
        <begin position="398"/>
        <end position="417"/>
    </location>
</feature>
<evidence type="ECO:0000256" key="7">
    <source>
        <dbReference type="SAM" id="Phobius"/>
    </source>
</evidence>
<dbReference type="Gene3D" id="1.20.1740.10">
    <property type="entry name" value="Amino acid/polyamine transporter I"/>
    <property type="match status" value="1"/>
</dbReference>
<dbReference type="OrthoDB" id="200469at2157"/>
<dbReference type="GO" id="GO:0005886">
    <property type="term" value="C:plasma membrane"/>
    <property type="evidence" value="ECO:0007669"/>
    <property type="project" value="UniProtKB-SubCell"/>
</dbReference>
<name>A0A0N0U9K7_9EURY</name>
<evidence type="ECO:0000256" key="5">
    <source>
        <dbReference type="ARBA" id="ARBA00023136"/>
    </source>
</evidence>
<feature type="transmembrane region" description="Helical" evidence="7">
    <location>
        <begin position="120"/>
        <end position="138"/>
    </location>
</feature>
<dbReference type="PANTHER" id="PTHR42770:SF7">
    <property type="entry name" value="MEMBRANE PROTEIN"/>
    <property type="match status" value="1"/>
</dbReference>
<evidence type="ECO:0000256" key="2">
    <source>
        <dbReference type="ARBA" id="ARBA00022475"/>
    </source>
</evidence>
<keyword evidence="3 7" id="KW-0812">Transmembrane</keyword>
<keyword evidence="9" id="KW-1185">Reference proteome</keyword>
<accession>A0A0N0U9K7</accession>
<dbReference type="GO" id="GO:0022857">
    <property type="term" value="F:transmembrane transporter activity"/>
    <property type="evidence" value="ECO:0007669"/>
    <property type="project" value="InterPro"/>
</dbReference>
<keyword evidence="5 7" id="KW-0472">Membrane</keyword>
<dbReference type="InterPro" id="IPR002293">
    <property type="entry name" value="AA/rel_permease1"/>
</dbReference>
<evidence type="ECO:0000256" key="4">
    <source>
        <dbReference type="ARBA" id="ARBA00022989"/>
    </source>
</evidence>
<reference evidence="8 9" key="1">
    <citation type="submission" date="2015-08" db="EMBL/GenBank/DDBJ databases">
        <title>Genomes of Isolates from Cabo Rojo, PR.</title>
        <authorList>
            <person name="Sanchez-Nieves R.L."/>
            <person name="Montalvo-Rodriguez R."/>
        </authorList>
    </citation>
    <scope>NUCLEOTIDE SEQUENCE [LARGE SCALE GENOMIC DNA]</scope>
    <source>
        <strain evidence="8 9">SL3</strain>
    </source>
</reference>
<dbReference type="Gene3D" id="3.40.50.620">
    <property type="entry name" value="HUPs"/>
    <property type="match status" value="1"/>
</dbReference>
<dbReference type="InterPro" id="IPR014729">
    <property type="entry name" value="Rossmann-like_a/b/a_fold"/>
</dbReference>
<dbReference type="EMBL" id="LIUF01000002">
    <property type="protein sequence ID" value="KOX93933.1"/>
    <property type="molecule type" value="Genomic_DNA"/>
</dbReference>
<feature type="region of interest" description="Disordered" evidence="6">
    <location>
        <begin position="689"/>
        <end position="713"/>
    </location>
</feature>
<feature type="transmembrane region" description="Helical" evidence="7">
    <location>
        <begin position="183"/>
        <end position="202"/>
    </location>
</feature>
<dbReference type="PATRIC" id="fig|1705562.3.peg.2767"/>
<feature type="compositionally biased region" description="Polar residues" evidence="6">
    <location>
        <begin position="693"/>
        <end position="706"/>
    </location>
</feature>
<evidence type="ECO:0000256" key="3">
    <source>
        <dbReference type="ARBA" id="ARBA00022692"/>
    </source>
</evidence>
<feature type="transmembrane region" description="Helical" evidence="7">
    <location>
        <begin position="372"/>
        <end position="392"/>
    </location>
</feature>
<feature type="transmembrane region" description="Helical" evidence="7">
    <location>
        <begin position="316"/>
        <end position="335"/>
    </location>
</feature>
<dbReference type="RefSeq" id="WP_053967615.1">
    <property type="nucleotide sequence ID" value="NZ_LIUF01000002.1"/>
</dbReference>
<evidence type="ECO:0000256" key="6">
    <source>
        <dbReference type="SAM" id="MobiDB-lite"/>
    </source>
</evidence>
<evidence type="ECO:0000313" key="9">
    <source>
        <dbReference type="Proteomes" id="UP000037729"/>
    </source>
</evidence>
<feature type="transmembrane region" description="Helical" evidence="7">
    <location>
        <begin position="341"/>
        <end position="360"/>
    </location>
</feature>
<proteinExistence type="predicted"/>
<protein>
    <submittedName>
        <fullName evidence="8">Amino acid transporter</fullName>
    </submittedName>
</protein>
<comment type="caution">
    <text evidence="8">The sequence shown here is derived from an EMBL/GenBank/DDBJ whole genome shotgun (WGS) entry which is preliminary data.</text>
</comment>
<sequence>MAKDLERDLGLLSVVAISIGAMVGSGIFILPALAVKDAGAGIIVAYLLAGVLVLPAALSKAEMATAMPEAGGTYVYIERSMGPLLGTVSGLGTWFSLSFKGALALVGGVPYLVLLFDLPIRPVAITLAVVLVLVNILGAEQTGRLQIGIVAVMLVAIGWFVAGGGPAVNTATYGGMWDYGVEGIFAATGLVFVSFAGVTKIASIAEEVEDPDRVIPLGMLGSLAFTTLLYVLVVAVVVGVIPLDQLAGSTTPIADAAETTLGTAGVAAVVLAAILALVSTANAGILSSSRYPFAMSRDGLAPDLLSTVSDRFGTPVTAITLTGGVMLLLILFVPILEIAKLASAFKILVFALINVALIGFRESDAPDYDPSFEVPLYPWTPIFGTLTGFALLTQMGPVAIVGAVGIVVGSVVWYLGYVRPRVTREGAIKESVRRSIGDRALDRTEETLDETADTSVLVALPEGSSRQSEATLLEVGAALSPTGSSLSVVQFDEVPDQQPLDYASGVQSPDDREFECRTDTLAAALDVPVEYGELVSHHPERAVANAVDERGVDVLLVERGASFEDSLLGDSVDRIRKQTDCDTIAVDAQPLDALETITLVTTRGPYDPLKVRVGNAVATATEADLQFLYPLDERQSAEQRQQLEAYHDDLLELCDVPTERRFVDRQDLSAAIDAADSDRTLLIHAHNGGLSARRSNSDGTTQSAIQDSDHASIEVDTKRHPDGVVGRLLERLAF</sequence>